<evidence type="ECO:0000313" key="1">
    <source>
        <dbReference type="EMBL" id="CAB4126969.1"/>
    </source>
</evidence>
<accession>A0A6J5L4X2</accession>
<organism evidence="1">
    <name type="scientific">uncultured Caudovirales phage</name>
    <dbReference type="NCBI Taxonomy" id="2100421"/>
    <lineage>
        <taxon>Viruses</taxon>
        <taxon>Duplodnaviria</taxon>
        <taxon>Heunggongvirae</taxon>
        <taxon>Uroviricota</taxon>
        <taxon>Caudoviricetes</taxon>
        <taxon>Peduoviridae</taxon>
        <taxon>Maltschvirus</taxon>
        <taxon>Maltschvirus maltsch</taxon>
    </lineage>
</organism>
<proteinExistence type="predicted"/>
<dbReference type="EMBL" id="LR796209">
    <property type="protein sequence ID" value="CAB4126969.1"/>
    <property type="molecule type" value="Genomic_DNA"/>
</dbReference>
<sequence length="139" mass="15770">MDKLELAPTGYTLVLAYENEMEEVVGHLLDANHRVRFMDSRSLMGAEEPEASVPFMDAMVMIEANTTGRSKMRSMVINQLRNDGPCALVLPRGKNRGVPIASYEWMMAAERAYVFHENKFHCVKNREAATKPFKDIYGL</sequence>
<name>A0A6J5L4X2_9CAUD</name>
<protein>
    <submittedName>
        <fullName evidence="1">Uncharacterized protein</fullName>
    </submittedName>
</protein>
<reference evidence="1" key="1">
    <citation type="submission" date="2020-04" db="EMBL/GenBank/DDBJ databases">
        <authorList>
            <person name="Chiriac C."/>
            <person name="Salcher M."/>
            <person name="Ghai R."/>
            <person name="Kavagutti S V."/>
        </authorList>
    </citation>
    <scope>NUCLEOTIDE SEQUENCE</scope>
</reference>
<gene>
    <name evidence="1" type="ORF">UFOVP75_49</name>
</gene>